<evidence type="ECO:0000313" key="1">
    <source>
        <dbReference type="EnsemblPlants" id="PAC:32966458.CDS.1"/>
    </source>
</evidence>
<evidence type="ECO:0000313" key="2">
    <source>
        <dbReference type="Proteomes" id="UP000006727"/>
    </source>
</evidence>
<reference evidence="1 2" key="2">
    <citation type="journal article" date="2018" name="Plant J.">
        <title>The Physcomitrella patens chromosome-scale assembly reveals moss genome structure and evolution.</title>
        <authorList>
            <person name="Lang D."/>
            <person name="Ullrich K.K."/>
            <person name="Murat F."/>
            <person name="Fuchs J."/>
            <person name="Jenkins J."/>
            <person name="Haas F.B."/>
            <person name="Piednoel M."/>
            <person name="Gundlach H."/>
            <person name="Van Bel M."/>
            <person name="Meyberg R."/>
            <person name="Vives C."/>
            <person name="Morata J."/>
            <person name="Symeonidi A."/>
            <person name="Hiss M."/>
            <person name="Muchero W."/>
            <person name="Kamisugi Y."/>
            <person name="Saleh O."/>
            <person name="Blanc G."/>
            <person name="Decker E.L."/>
            <person name="van Gessel N."/>
            <person name="Grimwood J."/>
            <person name="Hayes R.D."/>
            <person name="Graham S.W."/>
            <person name="Gunter L.E."/>
            <person name="McDaniel S.F."/>
            <person name="Hoernstein S.N.W."/>
            <person name="Larsson A."/>
            <person name="Li F.W."/>
            <person name="Perroud P.F."/>
            <person name="Phillips J."/>
            <person name="Ranjan P."/>
            <person name="Rokshar D.S."/>
            <person name="Rothfels C.J."/>
            <person name="Schneider L."/>
            <person name="Shu S."/>
            <person name="Stevenson D.W."/>
            <person name="Thummler F."/>
            <person name="Tillich M."/>
            <person name="Villarreal Aguilar J.C."/>
            <person name="Widiez T."/>
            <person name="Wong G.K."/>
            <person name="Wymore A."/>
            <person name="Zhang Y."/>
            <person name="Zimmer A.D."/>
            <person name="Quatrano R.S."/>
            <person name="Mayer K.F.X."/>
            <person name="Goodstein D."/>
            <person name="Casacuberta J.M."/>
            <person name="Vandepoele K."/>
            <person name="Reski R."/>
            <person name="Cuming A.C."/>
            <person name="Tuskan G.A."/>
            <person name="Maumus F."/>
            <person name="Salse J."/>
            <person name="Schmutz J."/>
            <person name="Rensing S.A."/>
        </authorList>
    </citation>
    <scope>NUCLEOTIDE SEQUENCE [LARGE SCALE GENOMIC DNA]</scope>
    <source>
        <strain evidence="1 2">cv. Gransden 2004</strain>
    </source>
</reference>
<protein>
    <submittedName>
        <fullName evidence="1">Uncharacterized protein</fullName>
    </submittedName>
</protein>
<dbReference type="Proteomes" id="UP000006727">
    <property type="component" value="Chromosome 8"/>
</dbReference>
<keyword evidence="2" id="KW-1185">Reference proteome</keyword>
<organism evidence="1 2">
    <name type="scientific">Physcomitrium patens</name>
    <name type="common">Spreading-leaved earth moss</name>
    <name type="synonym">Physcomitrella patens</name>
    <dbReference type="NCBI Taxonomy" id="3218"/>
    <lineage>
        <taxon>Eukaryota</taxon>
        <taxon>Viridiplantae</taxon>
        <taxon>Streptophyta</taxon>
        <taxon>Embryophyta</taxon>
        <taxon>Bryophyta</taxon>
        <taxon>Bryophytina</taxon>
        <taxon>Bryopsida</taxon>
        <taxon>Funariidae</taxon>
        <taxon>Funariales</taxon>
        <taxon>Funariaceae</taxon>
        <taxon>Physcomitrium</taxon>
    </lineage>
</organism>
<dbReference type="EnsemblPlants" id="Pp3c8_11240V3.2">
    <property type="protein sequence ID" value="PAC:32966458.CDS.1"/>
    <property type="gene ID" value="Pp3c8_11240"/>
</dbReference>
<name>A0A7I3ZN47_PHYPA</name>
<proteinExistence type="predicted"/>
<dbReference type="Gramene" id="Pp3c8_11240V3.2">
    <property type="protein sequence ID" value="PAC:32966458.CDS.1"/>
    <property type="gene ID" value="Pp3c8_11240"/>
</dbReference>
<dbReference type="Gene3D" id="6.10.250.2840">
    <property type="match status" value="1"/>
</dbReference>
<sequence length="83" mass="9118">MAAAMHVQTAGVAAEFVELRKNVASSPSSLAGVRMVAAPKDRLRQTRAWTVSASLYSDAKHDSNNFKFDPIKESIVARLMTRR</sequence>
<dbReference type="AlphaFoldDB" id="A0A7I3ZN47"/>
<dbReference type="EMBL" id="ABEU02000008">
    <property type="status" value="NOT_ANNOTATED_CDS"/>
    <property type="molecule type" value="Genomic_DNA"/>
</dbReference>
<reference evidence="1" key="3">
    <citation type="submission" date="2020-12" db="UniProtKB">
        <authorList>
            <consortium name="EnsemblPlants"/>
        </authorList>
    </citation>
    <scope>IDENTIFICATION</scope>
</reference>
<accession>A0A7I3ZN47</accession>
<reference evidence="1 2" key="1">
    <citation type="journal article" date="2008" name="Science">
        <title>The Physcomitrella genome reveals evolutionary insights into the conquest of land by plants.</title>
        <authorList>
            <person name="Rensing S."/>
            <person name="Lang D."/>
            <person name="Zimmer A."/>
            <person name="Terry A."/>
            <person name="Salamov A."/>
            <person name="Shapiro H."/>
            <person name="Nishiyama T."/>
            <person name="Perroud P.-F."/>
            <person name="Lindquist E."/>
            <person name="Kamisugi Y."/>
            <person name="Tanahashi T."/>
            <person name="Sakakibara K."/>
            <person name="Fujita T."/>
            <person name="Oishi K."/>
            <person name="Shin-I T."/>
            <person name="Kuroki Y."/>
            <person name="Toyoda A."/>
            <person name="Suzuki Y."/>
            <person name="Hashimoto A."/>
            <person name="Yamaguchi K."/>
            <person name="Sugano A."/>
            <person name="Kohara Y."/>
            <person name="Fujiyama A."/>
            <person name="Anterola A."/>
            <person name="Aoki S."/>
            <person name="Ashton N."/>
            <person name="Barbazuk W.B."/>
            <person name="Barker E."/>
            <person name="Bennetzen J."/>
            <person name="Bezanilla M."/>
            <person name="Blankenship R."/>
            <person name="Cho S.H."/>
            <person name="Dutcher S."/>
            <person name="Estelle M."/>
            <person name="Fawcett J.A."/>
            <person name="Gundlach H."/>
            <person name="Hanada K."/>
            <person name="Heyl A."/>
            <person name="Hicks K.A."/>
            <person name="Hugh J."/>
            <person name="Lohr M."/>
            <person name="Mayer K."/>
            <person name="Melkozernov A."/>
            <person name="Murata T."/>
            <person name="Nelson D."/>
            <person name="Pils B."/>
            <person name="Prigge M."/>
            <person name="Reiss B."/>
            <person name="Renner T."/>
            <person name="Rombauts S."/>
            <person name="Rushton P."/>
            <person name="Sanderfoot A."/>
            <person name="Schween G."/>
            <person name="Shiu S.-H."/>
            <person name="Stueber K."/>
            <person name="Theodoulou F.L."/>
            <person name="Tu H."/>
            <person name="Van de Peer Y."/>
            <person name="Verrier P.J."/>
            <person name="Waters E."/>
            <person name="Wood A."/>
            <person name="Yang L."/>
            <person name="Cove D."/>
            <person name="Cuming A."/>
            <person name="Hasebe M."/>
            <person name="Lucas S."/>
            <person name="Mishler D.B."/>
            <person name="Reski R."/>
            <person name="Grigoriev I."/>
            <person name="Quatrano R.S."/>
            <person name="Boore J.L."/>
        </authorList>
    </citation>
    <scope>NUCLEOTIDE SEQUENCE [LARGE SCALE GENOMIC DNA]</scope>
    <source>
        <strain evidence="1 2">cv. Gransden 2004</strain>
    </source>
</reference>